<reference evidence="2 3" key="1">
    <citation type="journal article" date="2015" name="Genome Biol.">
        <title>Comparative genomics of Steinernema reveals deeply conserved gene regulatory networks.</title>
        <authorList>
            <person name="Dillman A.R."/>
            <person name="Macchietto M."/>
            <person name="Porter C.F."/>
            <person name="Rogers A."/>
            <person name="Williams B."/>
            <person name="Antoshechkin I."/>
            <person name="Lee M.M."/>
            <person name="Goodwin Z."/>
            <person name="Lu X."/>
            <person name="Lewis E.E."/>
            <person name="Goodrich-Blair H."/>
            <person name="Stock S.P."/>
            <person name="Adams B.J."/>
            <person name="Sternberg P.W."/>
            <person name="Mortazavi A."/>
        </authorList>
    </citation>
    <scope>NUCLEOTIDE SEQUENCE [LARGE SCALE GENOMIC DNA]</scope>
    <source>
        <strain evidence="2 3">ALL</strain>
    </source>
</reference>
<evidence type="ECO:0000313" key="2">
    <source>
        <dbReference type="EMBL" id="TKR67089.1"/>
    </source>
</evidence>
<feature type="region of interest" description="Disordered" evidence="1">
    <location>
        <begin position="124"/>
        <end position="150"/>
    </location>
</feature>
<gene>
    <name evidence="2" type="ORF">L596_023293</name>
</gene>
<evidence type="ECO:0000256" key="1">
    <source>
        <dbReference type="SAM" id="MobiDB-lite"/>
    </source>
</evidence>
<sequence>MRTWLKVSGKMAEATATDFQRVLRRAAHATKERIRYNAMTPEVKAAYNAKRREKYMQKKEENKQLMQMNTWEATPEDLQKAVEFAARMERRAASARKNYWKKDAQERKAFNRLAYQKSLMRRQKLAEESDDLPDVVELEPSPKRAKTSAKIELTAEQVKVDSKSKSVKVA</sequence>
<organism evidence="2 3">
    <name type="scientific">Steinernema carpocapsae</name>
    <name type="common">Entomopathogenic nematode</name>
    <dbReference type="NCBI Taxonomy" id="34508"/>
    <lineage>
        <taxon>Eukaryota</taxon>
        <taxon>Metazoa</taxon>
        <taxon>Ecdysozoa</taxon>
        <taxon>Nematoda</taxon>
        <taxon>Chromadorea</taxon>
        <taxon>Rhabditida</taxon>
        <taxon>Tylenchina</taxon>
        <taxon>Panagrolaimomorpha</taxon>
        <taxon>Strongyloidoidea</taxon>
        <taxon>Steinernematidae</taxon>
        <taxon>Steinernema</taxon>
    </lineage>
</organism>
<accession>A0A4U5MD75</accession>
<feature type="compositionally biased region" description="Acidic residues" evidence="1">
    <location>
        <begin position="128"/>
        <end position="137"/>
    </location>
</feature>
<dbReference type="AlphaFoldDB" id="A0A4U5MD75"/>
<protein>
    <submittedName>
        <fullName evidence="2">Uncharacterized protein</fullName>
    </submittedName>
</protein>
<dbReference type="EMBL" id="AZBU02000008">
    <property type="protein sequence ID" value="TKR67089.1"/>
    <property type="molecule type" value="Genomic_DNA"/>
</dbReference>
<proteinExistence type="predicted"/>
<reference evidence="2 3" key="2">
    <citation type="journal article" date="2019" name="G3 (Bethesda)">
        <title>Hybrid Assembly of the Genome of the Entomopathogenic Nematode Steinernema carpocapsae Identifies the X-Chromosome.</title>
        <authorList>
            <person name="Serra L."/>
            <person name="Macchietto M."/>
            <person name="Macias-Munoz A."/>
            <person name="McGill C.J."/>
            <person name="Rodriguez I.M."/>
            <person name="Rodriguez B."/>
            <person name="Murad R."/>
            <person name="Mortazavi A."/>
        </authorList>
    </citation>
    <scope>NUCLEOTIDE SEQUENCE [LARGE SCALE GENOMIC DNA]</scope>
    <source>
        <strain evidence="2 3">ALL</strain>
    </source>
</reference>
<comment type="caution">
    <text evidence="2">The sequence shown here is derived from an EMBL/GenBank/DDBJ whole genome shotgun (WGS) entry which is preliminary data.</text>
</comment>
<dbReference type="Proteomes" id="UP000298663">
    <property type="component" value="Unassembled WGS sequence"/>
</dbReference>
<name>A0A4U5MD75_STECR</name>
<evidence type="ECO:0000313" key="3">
    <source>
        <dbReference type="Proteomes" id="UP000298663"/>
    </source>
</evidence>
<keyword evidence="3" id="KW-1185">Reference proteome</keyword>